<dbReference type="PANTHER" id="PTHR33155">
    <property type="entry name" value="FANTASTIC FOUR-LIKE PROTEIN (DUF3049)"/>
    <property type="match status" value="1"/>
</dbReference>
<proteinExistence type="inferred from homology"/>
<dbReference type="InterPro" id="IPR046431">
    <property type="entry name" value="FAF_dom"/>
</dbReference>
<organism evidence="3 4">
    <name type="scientific">Microthlaspi erraticum</name>
    <dbReference type="NCBI Taxonomy" id="1685480"/>
    <lineage>
        <taxon>Eukaryota</taxon>
        <taxon>Viridiplantae</taxon>
        <taxon>Streptophyta</taxon>
        <taxon>Embryophyta</taxon>
        <taxon>Tracheophyta</taxon>
        <taxon>Spermatophyta</taxon>
        <taxon>Magnoliopsida</taxon>
        <taxon>eudicotyledons</taxon>
        <taxon>Gunneridae</taxon>
        <taxon>Pentapetalae</taxon>
        <taxon>rosids</taxon>
        <taxon>malvids</taxon>
        <taxon>Brassicales</taxon>
        <taxon>Brassicaceae</taxon>
        <taxon>Coluteocarpeae</taxon>
        <taxon>Microthlaspi</taxon>
    </lineage>
</organism>
<evidence type="ECO:0000313" key="3">
    <source>
        <dbReference type="EMBL" id="CAA7062268.1"/>
    </source>
</evidence>
<keyword evidence="4" id="KW-1185">Reference proteome</keyword>
<dbReference type="InterPro" id="IPR021410">
    <property type="entry name" value="FAF"/>
</dbReference>
<reference evidence="3" key="1">
    <citation type="submission" date="2020-01" db="EMBL/GenBank/DDBJ databases">
        <authorList>
            <person name="Mishra B."/>
        </authorList>
    </citation>
    <scope>NUCLEOTIDE SEQUENCE [LARGE SCALE GENOMIC DNA]</scope>
</reference>
<dbReference type="AlphaFoldDB" id="A0A6D2KYY9"/>
<comment type="similarity">
    <text evidence="1">Belongs to the fantastic four family.</text>
</comment>
<sequence length="171" mass="19233">MSATSPIAYQDRHPLTVNSVSPLVSTHTSGFGSDTNCNAPAAPPVRKDGRLELTQVMIDRTDIFHASREDERLRLHLVDAYCDSKENVDLEDEPKGLDWPHLESVFEISEDNADETSDKVVNLSMINDDSGAINWRYKTSHDVSLNSDDYVVHFDDEHDVTCEGMEVRELL</sequence>
<name>A0A6D2KYY9_9BRAS</name>
<accession>A0A6D2KYY9</accession>
<dbReference type="Proteomes" id="UP000467841">
    <property type="component" value="Unassembled WGS sequence"/>
</dbReference>
<feature type="domain" description="FAF" evidence="2">
    <location>
        <begin position="44"/>
        <end position="77"/>
    </location>
</feature>
<dbReference type="OrthoDB" id="1931928at2759"/>
<dbReference type="Pfam" id="PF11250">
    <property type="entry name" value="FAF"/>
    <property type="match status" value="1"/>
</dbReference>
<comment type="caution">
    <text evidence="3">The sequence shown here is derived from an EMBL/GenBank/DDBJ whole genome shotgun (WGS) entry which is preliminary data.</text>
</comment>
<gene>
    <name evidence="3" type="ORF">MERR_LOCUS49504</name>
</gene>
<dbReference type="EMBL" id="CACVBM020001939">
    <property type="protein sequence ID" value="CAA7062268.1"/>
    <property type="molecule type" value="Genomic_DNA"/>
</dbReference>
<evidence type="ECO:0000313" key="4">
    <source>
        <dbReference type="Proteomes" id="UP000467841"/>
    </source>
</evidence>
<evidence type="ECO:0000259" key="2">
    <source>
        <dbReference type="Pfam" id="PF11250"/>
    </source>
</evidence>
<dbReference type="PANTHER" id="PTHR33155:SF27">
    <property type="entry name" value="FANTASTIC FOUR-LIKE PROTEIN (DUF3049)"/>
    <property type="match status" value="1"/>
</dbReference>
<protein>
    <recommendedName>
        <fullName evidence="2">FAF domain-containing protein</fullName>
    </recommendedName>
</protein>
<evidence type="ECO:0000256" key="1">
    <source>
        <dbReference type="ARBA" id="ARBA00008690"/>
    </source>
</evidence>